<dbReference type="RefSeq" id="WP_155862753.1">
    <property type="nucleotide sequence ID" value="NZ_WFIY01000004.1"/>
</dbReference>
<feature type="transmembrane region" description="Helical" evidence="7">
    <location>
        <begin position="417"/>
        <end position="436"/>
    </location>
</feature>
<dbReference type="Pfam" id="PF07690">
    <property type="entry name" value="MFS_1"/>
    <property type="match status" value="1"/>
</dbReference>
<feature type="domain" description="Major facilitator superfamily (MFS) profile" evidence="8">
    <location>
        <begin position="8"/>
        <end position="482"/>
    </location>
</feature>
<dbReference type="PANTHER" id="PTHR42718:SF46">
    <property type="entry name" value="BLR6921 PROTEIN"/>
    <property type="match status" value="1"/>
</dbReference>
<dbReference type="Gene3D" id="1.20.1250.20">
    <property type="entry name" value="MFS general substrate transporter like domains"/>
    <property type="match status" value="2"/>
</dbReference>
<dbReference type="PANTHER" id="PTHR42718">
    <property type="entry name" value="MAJOR FACILITATOR SUPERFAMILY MULTIDRUG TRANSPORTER MFSC"/>
    <property type="match status" value="1"/>
</dbReference>
<keyword evidence="2" id="KW-0813">Transport</keyword>
<comment type="subcellular location">
    <subcellularLocation>
        <location evidence="1">Cell membrane</location>
        <topology evidence="1">Multi-pass membrane protein</topology>
    </subcellularLocation>
</comment>
<sequence>MERKKILALTNTSIGIFMAFANYNMIIIALPAIFKGLNFNPTSPDSLGYLIWVILGYMVVTASLVVTFGRISDLKGRARFYTIGFLIFAIASALLASITSTGNLGVLEMIIFRLLQGVGGGLLMVNSTAVLTDYFDRNELGKALGLNQVAGLIGGVAGLIIGGVLSIYNWRYIFVFSAVVGIIGTIWSALTLKDVQKPIRRSIDVVGNTLFALGITILLISVTYGLLPYNNQPLGWGNPWVIAGIVVSIGLISSFVFVERKVKDPMFDLSLFKNKDFSTSNTANMIASLARQGILLMLLVLLQGIWLPLHGVPYCDTPFWAGIYLIPNVLGFAVFGPISGILSDKYGGKILTSIGLTISGIGFLLLTLLPYNFNLYEFFAITFIQGAGMGLFTAPNTADMMASVPINKRGSASGMRAALQNTASAFSVVFYFSILISAMTGSLDSSISSALSSYGIHVNANIPASVVIFSVLLGYDPLSAFSSSLQHSIAVKIDNPQFFVETIAPSFMSSLRLTLYISAGLLFMSALISAFRESGRVGRLGNNTQGEQKAERAITKGS</sequence>
<gene>
    <name evidence="9" type="ORF">D1867_03040</name>
</gene>
<dbReference type="InterPro" id="IPR036259">
    <property type="entry name" value="MFS_trans_sf"/>
</dbReference>
<dbReference type="InterPro" id="IPR011701">
    <property type="entry name" value="MFS"/>
</dbReference>
<protein>
    <submittedName>
        <fullName evidence="9">MFS transporter</fullName>
    </submittedName>
</protein>
<dbReference type="PROSITE" id="PS50850">
    <property type="entry name" value="MFS"/>
    <property type="match status" value="1"/>
</dbReference>
<evidence type="ECO:0000256" key="4">
    <source>
        <dbReference type="ARBA" id="ARBA00022692"/>
    </source>
</evidence>
<feature type="transmembrane region" description="Helical" evidence="7">
    <location>
        <begin position="46"/>
        <end position="68"/>
    </location>
</feature>
<feature type="transmembrane region" description="Helical" evidence="7">
    <location>
        <begin position="319"/>
        <end position="338"/>
    </location>
</feature>
<feature type="transmembrane region" description="Helical" evidence="7">
    <location>
        <begin position="350"/>
        <end position="369"/>
    </location>
</feature>
<keyword evidence="10" id="KW-1185">Reference proteome</keyword>
<feature type="transmembrane region" description="Helical" evidence="7">
    <location>
        <begin position="239"/>
        <end position="258"/>
    </location>
</feature>
<feature type="transmembrane region" description="Helical" evidence="7">
    <location>
        <begin position="12"/>
        <end position="34"/>
    </location>
</feature>
<keyword evidence="5 7" id="KW-1133">Transmembrane helix</keyword>
<dbReference type="OrthoDB" id="117970at2157"/>
<reference evidence="9 10" key="1">
    <citation type="submission" date="2019-10" db="EMBL/GenBank/DDBJ databases">
        <title>Genome Sequences from Six Type Strain Members of the Archaeal Family Sulfolobaceae: Acidianus ambivalens, Acidianus infernus, Metallosphaera prunae, Stygiolobus azoricus, Sulfolobus metallicus, and Sulfurisphaera ohwakuensis.</title>
        <authorList>
            <person name="Counts J.A."/>
            <person name="Kelly R.M."/>
        </authorList>
    </citation>
    <scope>NUCLEOTIDE SEQUENCE [LARGE SCALE GENOMIC DNA]</scope>
    <source>
        <strain evidence="9 10">DSM 3191</strain>
    </source>
</reference>
<feature type="transmembrane region" description="Helical" evidence="7">
    <location>
        <begin position="205"/>
        <end position="227"/>
    </location>
</feature>
<feature type="transmembrane region" description="Helical" evidence="7">
    <location>
        <begin position="375"/>
        <end position="396"/>
    </location>
</feature>
<keyword evidence="4 7" id="KW-0812">Transmembrane</keyword>
<evidence type="ECO:0000256" key="1">
    <source>
        <dbReference type="ARBA" id="ARBA00004651"/>
    </source>
</evidence>
<evidence type="ECO:0000259" key="8">
    <source>
        <dbReference type="PROSITE" id="PS50850"/>
    </source>
</evidence>
<dbReference type="EMBL" id="WFIY01000004">
    <property type="protein sequence ID" value="MUM64245.1"/>
    <property type="molecule type" value="Genomic_DNA"/>
</dbReference>
<name>A0A6A9QD49_ACIIN</name>
<accession>A0A6A9QD49</accession>
<keyword evidence="3" id="KW-1003">Cell membrane</keyword>
<feature type="transmembrane region" description="Helical" evidence="7">
    <location>
        <begin position="173"/>
        <end position="193"/>
    </location>
</feature>
<feature type="transmembrane region" description="Helical" evidence="7">
    <location>
        <begin position="294"/>
        <end position="313"/>
    </location>
</feature>
<evidence type="ECO:0000256" key="5">
    <source>
        <dbReference type="ARBA" id="ARBA00022989"/>
    </source>
</evidence>
<evidence type="ECO:0000256" key="7">
    <source>
        <dbReference type="SAM" id="Phobius"/>
    </source>
</evidence>
<proteinExistence type="predicted"/>
<dbReference type="CDD" id="cd17321">
    <property type="entry name" value="MFS_MMR_MDR_like"/>
    <property type="match status" value="1"/>
</dbReference>
<keyword evidence="6 7" id="KW-0472">Membrane</keyword>
<feature type="transmembrane region" description="Helical" evidence="7">
    <location>
        <begin position="80"/>
        <end position="98"/>
    </location>
</feature>
<dbReference type="InterPro" id="IPR020846">
    <property type="entry name" value="MFS_dom"/>
</dbReference>
<dbReference type="AlphaFoldDB" id="A0A6A9QD49"/>
<evidence type="ECO:0000256" key="2">
    <source>
        <dbReference type="ARBA" id="ARBA00022448"/>
    </source>
</evidence>
<dbReference type="Proteomes" id="UP000440125">
    <property type="component" value="Unassembled WGS sequence"/>
</dbReference>
<dbReference type="GO" id="GO:0022857">
    <property type="term" value="F:transmembrane transporter activity"/>
    <property type="evidence" value="ECO:0007669"/>
    <property type="project" value="InterPro"/>
</dbReference>
<evidence type="ECO:0000313" key="9">
    <source>
        <dbReference type="EMBL" id="MUM64245.1"/>
    </source>
</evidence>
<dbReference type="SUPFAM" id="SSF103473">
    <property type="entry name" value="MFS general substrate transporter"/>
    <property type="match status" value="1"/>
</dbReference>
<evidence type="ECO:0000256" key="3">
    <source>
        <dbReference type="ARBA" id="ARBA00022475"/>
    </source>
</evidence>
<dbReference type="GO" id="GO:0005886">
    <property type="term" value="C:plasma membrane"/>
    <property type="evidence" value="ECO:0007669"/>
    <property type="project" value="UniProtKB-SubCell"/>
</dbReference>
<feature type="transmembrane region" description="Helical" evidence="7">
    <location>
        <begin position="513"/>
        <end position="531"/>
    </location>
</feature>
<feature type="transmembrane region" description="Helical" evidence="7">
    <location>
        <begin position="144"/>
        <end position="167"/>
    </location>
</feature>
<evidence type="ECO:0000313" key="10">
    <source>
        <dbReference type="Proteomes" id="UP000440125"/>
    </source>
</evidence>
<feature type="transmembrane region" description="Helical" evidence="7">
    <location>
        <begin position="110"/>
        <end position="132"/>
    </location>
</feature>
<comment type="caution">
    <text evidence="9">The sequence shown here is derived from an EMBL/GenBank/DDBJ whole genome shotgun (WGS) entry which is preliminary data.</text>
</comment>
<organism evidence="9 10">
    <name type="scientific">Acidianus infernus</name>
    <dbReference type="NCBI Taxonomy" id="12915"/>
    <lineage>
        <taxon>Archaea</taxon>
        <taxon>Thermoproteota</taxon>
        <taxon>Thermoprotei</taxon>
        <taxon>Sulfolobales</taxon>
        <taxon>Sulfolobaceae</taxon>
        <taxon>Acidianus</taxon>
    </lineage>
</organism>
<evidence type="ECO:0000256" key="6">
    <source>
        <dbReference type="ARBA" id="ARBA00023136"/>
    </source>
</evidence>